<reference evidence="2" key="1">
    <citation type="submission" date="2021-01" db="EMBL/GenBank/DDBJ databases">
        <authorList>
            <person name="Corre E."/>
            <person name="Pelletier E."/>
            <person name="Niang G."/>
            <person name="Scheremetjew M."/>
            <person name="Finn R."/>
            <person name="Kale V."/>
            <person name="Holt S."/>
            <person name="Cochrane G."/>
            <person name="Meng A."/>
            <person name="Brown T."/>
            <person name="Cohen L."/>
        </authorList>
    </citation>
    <scope>NUCLEOTIDE SEQUENCE</scope>
    <source>
        <strain evidence="2">CCMP2078</strain>
    </source>
</reference>
<organism evidence="2">
    <name type="scientific">Pinguiococcus pyrenoidosus</name>
    <dbReference type="NCBI Taxonomy" id="172671"/>
    <lineage>
        <taxon>Eukaryota</taxon>
        <taxon>Sar</taxon>
        <taxon>Stramenopiles</taxon>
        <taxon>Ochrophyta</taxon>
        <taxon>Pinguiophyceae</taxon>
        <taxon>Pinguiochrysidales</taxon>
        <taxon>Pinguiochrysidaceae</taxon>
        <taxon>Pinguiococcus</taxon>
    </lineage>
</organism>
<dbReference type="SUPFAM" id="SSF53448">
    <property type="entry name" value="Nucleotide-diphospho-sugar transferases"/>
    <property type="match status" value="1"/>
</dbReference>
<gene>
    <name evidence="2" type="ORF">PPYR1160_LOCUS6132</name>
</gene>
<evidence type="ECO:0000313" key="2">
    <source>
        <dbReference type="EMBL" id="CAD8256640.1"/>
    </source>
</evidence>
<evidence type="ECO:0008006" key="3">
    <source>
        <dbReference type="Google" id="ProtNLM"/>
    </source>
</evidence>
<dbReference type="EMBL" id="HBEA01007972">
    <property type="protein sequence ID" value="CAD8256640.1"/>
    <property type="molecule type" value="Transcribed_RNA"/>
</dbReference>
<keyword evidence="1" id="KW-0812">Transmembrane</keyword>
<evidence type="ECO:0000256" key="1">
    <source>
        <dbReference type="SAM" id="Phobius"/>
    </source>
</evidence>
<protein>
    <recommendedName>
        <fullName evidence="3">Hexosyltransferase</fullName>
    </recommendedName>
</protein>
<keyword evidence="1" id="KW-0472">Membrane</keyword>
<proteinExistence type="predicted"/>
<sequence length="371" mass="41865">MPPMAQDGWPERRRGAAVYGVTREAERGEAVAELLEKSRRSRSAWPSFRSRPRFCRAVLLLSLVGALLGPLAILLDESLPESMLAPGDGVPITALVYLLVLEPDVQVGPSLVAVVSSARVWGGWDGDIYLLTNSIEKMAPIVEATGPNTFPVLVPVDGFSHAAKALKAQPFEYLPGRHKRVLYIDSDIVVHKPLRRFLTDTEKTLAAQYRASQRGKTRFRPSPLPSEQPPEWWSVGLFLDCKTHAAGWCDGCNKWHTGVMLLSKRNSEQCLRHWTHELREGVFATDQETMDHVEAAYPADCQGMAKLPSAHILFMKDILGFLLPRRNTFLHFTGLLRRDGQSYLYRRYMLEWYLDQVLVPRILHLANWDEG</sequence>
<accession>A0A7R9U707</accession>
<feature type="transmembrane region" description="Helical" evidence="1">
    <location>
        <begin position="57"/>
        <end position="75"/>
    </location>
</feature>
<keyword evidence="1" id="KW-1133">Transmembrane helix</keyword>
<dbReference type="AlphaFoldDB" id="A0A7R9U707"/>
<dbReference type="InterPro" id="IPR029044">
    <property type="entry name" value="Nucleotide-diphossugar_trans"/>
</dbReference>
<name>A0A7R9U707_9STRA</name>